<keyword evidence="5" id="KW-1185">Reference proteome</keyword>
<dbReference type="PROSITE" id="PS50125">
    <property type="entry name" value="GUANYLATE_CYCLASE_2"/>
    <property type="match status" value="1"/>
</dbReference>
<feature type="compositionally biased region" description="Polar residues" evidence="1">
    <location>
        <begin position="676"/>
        <end position="687"/>
    </location>
</feature>
<accession>A0A0L0FT01</accession>
<evidence type="ECO:0000313" key="5">
    <source>
        <dbReference type="Proteomes" id="UP000054560"/>
    </source>
</evidence>
<organism evidence="4 5">
    <name type="scientific">Sphaeroforma arctica JP610</name>
    <dbReference type="NCBI Taxonomy" id="667725"/>
    <lineage>
        <taxon>Eukaryota</taxon>
        <taxon>Ichthyosporea</taxon>
        <taxon>Ichthyophonida</taxon>
        <taxon>Sphaeroforma</taxon>
    </lineage>
</organism>
<feature type="compositionally biased region" description="Low complexity" evidence="1">
    <location>
        <begin position="189"/>
        <end position="205"/>
    </location>
</feature>
<name>A0A0L0FT01_9EUKA</name>
<dbReference type="Gene3D" id="3.30.70.1230">
    <property type="entry name" value="Nucleotide cyclase"/>
    <property type="match status" value="1"/>
</dbReference>
<dbReference type="STRING" id="667725.A0A0L0FT01"/>
<evidence type="ECO:0000256" key="2">
    <source>
        <dbReference type="SAM" id="Phobius"/>
    </source>
</evidence>
<dbReference type="CDD" id="cd07302">
    <property type="entry name" value="CHD"/>
    <property type="match status" value="1"/>
</dbReference>
<feature type="transmembrane region" description="Helical" evidence="2">
    <location>
        <begin position="1285"/>
        <end position="1304"/>
    </location>
</feature>
<evidence type="ECO:0000256" key="1">
    <source>
        <dbReference type="SAM" id="MobiDB-lite"/>
    </source>
</evidence>
<evidence type="ECO:0000313" key="4">
    <source>
        <dbReference type="EMBL" id="KNC79701.1"/>
    </source>
</evidence>
<protein>
    <recommendedName>
        <fullName evidence="3">Guanylate cyclase domain-containing protein</fullName>
    </recommendedName>
</protein>
<gene>
    <name evidence="4" type="ORF">SARC_07912</name>
</gene>
<feature type="region of interest" description="Disordered" evidence="1">
    <location>
        <begin position="644"/>
        <end position="712"/>
    </location>
</feature>
<keyword evidence="2" id="KW-0812">Transmembrane</keyword>
<feature type="region of interest" description="Disordered" evidence="1">
    <location>
        <begin position="559"/>
        <end position="625"/>
    </location>
</feature>
<dbReference type="EMBL" id="KQ242259">
    <property type="protein sequence ID" value="KNC79701.1"/>
    <property type="molecule type" value="Genomic_DNA"/>
</dbReference>
<dbReference type="Pfam" id="PF00211">
    <property type="entry name" value="Guanylate_cyc"/>
    <property type="match status" value="1"/>
</dbReference>
<dbReference type="InterPro" id="IPR050697">
    <property type="entry name" value="Adenylyl/Guanylyl_Cyclase_3/4"/>
</dbReference>
<evidence type="ECO:0000259" key="3">
    <source>
        <dbReference type="PROSITE" id="PS50125"/>
    </source>
</evidence>
<feature type="region of interest" description="Disordered" evidence="1">
    <location>
        <begin position="735"/>
        <end position="784"/>
    </location>
</feature>
<feature type="region of interest" description="Disordered" evidence="1">
    <location>
        <begin position="185"/>
        <end position="207"/>
    </location>
</feature>
<dbReference type="GO" id="GO:0006171">
    <property type="term" value="P:cAMP biosynthetic process"/>
    <property type="evidence" value="ECO:0007669"/>
    <property type="project" value="TreeGrafter"/>
</dbReference>
<keyword evidence="2" id="KW-1133">Transmembrane helix</keyword>
<dbReference type="SMART" id="SM00044">
    <property type="entry name" value="CYCc"/>
    <property type="match status" value="1"/>
</dbReference>
<dbReference type="eggNOG" id="ENOG502S5PR">
    <property type="taxonomic scope" value="Eukaryota"/>
</dbReference>
<dbReference type="InterPro" id="IPR029787">
    <property type="entry name" value="Nucleotide_cyclase"/>
</dbReference>
<keyword evidence="2" id="KW-0472">Membrane</keyword>
<dbReference type="OrthoDB" id="1890790at2759"/>
<dbReference type="RefSeq" id="XP_014153603.1">
    <property type="nucleotide sequence ID" value="XM_014298128.1"/>
</dbReference>
<proteinExistence type="predicted"/>
<feature type="transmembrane region" description="Helical" evidence="2">
    <location>
        <begin position="1316"/>
        <end position="1342"/>
    </location>
</feature>
<dbReference type="Proteomes" id="UP000054560">
    <property type="component" value="Unassembled WGS sequence"/>
</dbReference>
<dbReference type="PANTHER" id="PTHR43081">
    <property type="entry name" value="ADENYLATE CYCLASE, TERMINAL-DIFFERENTIATION SPECIFIC-RELATED"/>
    <property type="match status" value="1"/>
</dbReference>
<feature type="domain" description="Guanylate cyclase" evidence="3">
    <location>
        <begin position="1423"/>
        <end position="1555"/>
    </location>
</feature>
<feature type="compositionally biased region" description="Polar residues" evidence="1">
    <location>
        <begin position="565"/>
        <end position="599"/>
    </location>
</feature>
<sequence>MANPHEPARKKSQYDCALPATASYGGYVRVGFEEIDTPLLRVKIREAVLIGYQTADNNVSAISKRMSSVTQLDKYKDGGKEGTSEKIAYNESPLQPVRHTTPVADVVNSGVSESSVDMKHSQLSDKNNIDTHMRTRRSHTTTTLPMVTGAGIYSEREVEDSNASADINASSELSTDTAAKYNSNITQYSPATPRSTTPTSVSSTTFNRMRMSSIAGISSLIKGSRISDGQRSVSCQTEALHMSSPLPVTDGLRRKTDGGTTASDNLSLDFFAGHDAHYSISESDTVAYLDFKVVAFVQGSGRGVNRDGCGKTLDVRSESLTLDGYISQEHDYLTEDLKADGPLTLAKRVARTQAQQQNTQTHKFQKNAAMRKVGTKRAQSTIGLVSSAKDVLDTESINRTVSPTGTHTPEMSMSAFKRLSTSVQETEQGIGEQKELQVVDGVVKQNIGAGDGVRDSIEAVFANKSDLETGDVVSENVEAVFANKSDLETEKRPTLAISPNASGRCSPDVTVHSDMMDILLNPKQTDTETSFSSALDEHINTVTSGEKRAAKLKTLTKQRSEGIGSISQTSTLIPEPQSNNGSFTGTQSAPSRRATSFMNKTKAVSPLSPHHTDRSPLANVSREPPLSDTFHLNLRRLISDNNLNNTLKDTAKPSLSSSSSNLTIGNTLPRGRSKNGRPQSLHLSPNVRSRGSSPSARRRPMSAMTSTEDLRPVVHNPVWDTDVTVNTGWTQLQKDQCANNSKKRGELQGSESVDGRSLSASTMSGASRWRRPASASTSLDGASRAAVGSIAESTASGLDKAASHGDYLDRLLGDVSKLVVVVMQGPVALGEIAIPMRNLTAQEGWFPLVPVSPLHREGLYKALKRTNPKGGRRVLLDTDMDDQTVFKNLHRKFISIRTALMSISGLELLVVVCVTTALVYNVTLSEMTSAVMILTKQIWLGLDVGLSREFLLPELQTVLTAGYFLIPSIQSSNSSTLITSYMYKSFNGTMDMNYTSPSGIFIAYLDNKVYMPYLDGNGDDFNHANSIRLLIQDTNVAPTAANYGINNTCVAEETVAGCTVYNLTDARPEAAFDIVDRPWFKIVANDTGPQWSPVYTFIGGSLLGATLAFRVPQDLSQPMVAIVGSDLTLFQMSRILDSQDYFKTGYAVMFESSQGNLLATTNRTQAAGGSLQRIMNCTTPGQTVLERVRLYDSGNELLDVMSDFLSQLCLDTGECYVDVRPELPATAGCDNKNPVVPDDVQCGYPATDACVVCESVPLGFQNASMALAKSDSQTPSVHIMNNGDILAIGFFSFVGGNLVLAVVVPADDYQDEFQHILHITVAAAVAILVLSLIAAAIVAHMVSRRLVECTKNLSKFARLDFSQAVESDGSISPVKEIARIYEVMGIIRTSMRSFSKYVPPDVVRLLVQSGLEATLGGQNKLITSFCTDIVNFTTISESLDIDELNTVLGDYLQCMSEIVHENKGTVDKYIGDSIVAMWNAPEIVVDHAHRACESALLCQARLSLLREEWALQGYPALHQRIGIHTGEAIVGNCGSVTRLNYTALGNNVDFASRLEADNKKYGTDVLISDVTYSLVKDDFVARPVDDVVMPGLQKRTCRLYELVAHNDTATSAQVLRCERFEKAYTTFHDRKDARAAVRFLHEYATHHLHQTDMDDIVDPNYDVLKALCEKELAAAKSKTRGRSRSFLQRAHRDSLVPL</sequence>
<dbReference type="InterPro" id="IPR001054">
    <property type="entry name" value="A/G_cyclase"/>
</dbReference>
<dbReference type="Gene3D" id="3.30.450.20">
    <property type="entry name" value="PAS domain"/>
    <property type="match status" value="2"/>
</dbReference>
<reference evidence="4 5" key="1">
    <citation type="submission" date="2011-02" db="EMBL/GenBank/DDBJ databases">
        <title>The Genome Sequence of Sphaeroforma arctica JP610.</title>
        <authorList>
            <consortium name="The Broad Institute Genome Sequencing Platform"/>
            <person name="Russ C."/>
            <person name="Cuomo C."/>
            <person name="Young S.K."/>
            <person name="Zeng Q."/>
            <person name="Gargeya S."/>
            <person name="Alvarado L."/>
            <person name="Berlin A."/>
            <person name="Chapman S.B."/>
            <person name="Chen Z."/>
            <person name="Freedman E."/>
            <person name="Gellesch M."/>
            <person name="Goldberg J."/>
            <person name="Griggs A."/>
            <person name="Gujja S."/>
            <person name="Heilman E."/>
            <person name="Heiman D."/>
            <person name="Howarth C."/>
            <person name="Mehta T."/>
            <person name="Neiman D."/>
            <person name="Pearson M."/>
            <person name="Roberts A."/>
            <person name="Saif S."/>
            <person name="Shea T."/>
            <person name="Shenoy N."/>
            <person name="Sisk P."/>
            <person name="Stolte C."/>
            <person name="Sykes S."/>
            <person name="White J."/>
            <person name="Yandava C."/>
            <person name="Burger G."/>
            <person name="Gray M.W."/>
            <person name="Holland P.W.H."/>
            <person name="King N."/>
            <person name="Lang F.B.F."/>
            <person name="Roger A.J."/>
            <person name="Ruiz-Trillo I."/>
            <person name="Haas B."/>
            <person name="Nusbaum C."/>
            <person name="Birren B."/>
        </authorList>
    </citation>
    <scope>NUCLEOTIDE SEQUENCE [LARGE SCALE GENOMIC DNA]</scope>
    <source>
        <strain evidence="4 5">JP610</strain>
    </source>
</reference>
<dbReference type="SUPFAM" id="SSF55073">
    <property type="entry name" value="Nucleotide cyclase"/>
    <property type="match status" value="1"/>
</dbReference>
<dbReference type="GeneID" id="25908416"/>
<dbReference type="PANTHER" id="PTHR43081:SF1">
    <property type="entry name" value="ADENYLATE CYCLASE, TERMINAL-DIFFERENTIATION SPECIFIC"/>
    <property type="match status" value="1"/>
</dbReference>
<dbReference type="GO" id="GO:0035556">
    <property type="term" value="P:intracellular signal transduction"/>
    <property type="evidence" value="ECO:0007669"/>
    <property type="project" value="InterPro"/>
</dbReference>